<accession>A0A0G1MHP4</accession>
<dbReference type="NCBIfam" id="TIGR03491">
    <property type="entry name" value="TM0106 family RecB-like putative nuclease"/>
    <property type="match status" value="1"/>
</dbReference>
<evidence type="ECO:0000313" key="3">
    <source>
        <dbReference type="Proteomes" id="UP000034354"/>
    </source>
</evidence>
<dbReference type="InterPro" id="IPR019993">
    <property type="entry name" value="RecB_nuclease_TM0106_put"/>
</dbReference>
<dbReference type="InterPro" id="IPR012337">
    <property type="entry name" value="RNaseH-like_sf"/>
</dbReference>
<dbReference type="Proteomes" id="UP000034354">
    <property type="component" value="Unassembled WGS sequence"/>
</dbReference>
<gene>
    <name evidence="2" type="ORF">UX09_C0025G0009</name>
</gene>
<protein>
    <recommendedName>
        <fullName evidence="1">YprB ribonuclease H-like domain-containing protein</fullName>
    </recommendedName>
</protein>
<evidence type="ECO:0000313" key="2">
    <source>
        <dbReference type="EMBL" id="KKU07719.1"/>
    </source>
</evidence>
<evidence type="ECO:0000259" key="1">
    <source>
        <dbReference type="Pfam" id="PF13482"/>
    </source>
</evidence>
<reference evidence="2 3" key="1">
    <citation type="journal article" date="2015" name="Nature">
        <title>rRNA introns, odd ribosomes, and small enigmatic genomes across a large radiation of phyla.</title>
        <authorList>
            <person name="Brown C.T."/>
            <person name="Hug L.A."/>
            <person name="Thomas B.C."/>
            <person name="Sharon I."/>
            <person name="Castelle C.J."/>
            <person name="Singh A."/>
            <person name="Wilkins M.J."/>
            <person name="Williams K.H."/>
            <person name="Banfield J.F."/>
        </authorList>
    </citation>
    <scope>NUCLEOTIDE SEQUENCE [LARGE SCALE GENOMIC DNA]</scope>
</reference>
<proteinExistence type="predicted"/>
<feature type="domain" description="YprB ribonuclease H-like" evidence="1">
    <location>
        <begin position="291"/>
        <end position="459"/>
    </location>
</feature>
<dbReference type="STRING" id="1618993.UX09_C0025G0009"/>
<dbReference type="EMBL" id="LCKW01000025">
    <property type="protein sequence ID" value="KKU07719.1"/>
    <property type="molecule type" value="Genomic_DNA"/>
</dbReference>
<name>A0A0G1MHP4_9BACT</name>
<organism evidence="2 3">
    <name type="scientific">Candidatus Uhrbacteria bacterium GW2011_GWE2_45_35</name>
    <dbReference type="NCBI Taxonomy" id="1618993"/>
    <lineage>
        <taxon>Bacteria</taxon>
        <taxon>Candidatus Uhriibacteriota</taxon>
    </lineage>
</organism>
<dbReference type="SUPFAM" id="SSF53098">
    <property type="entry name" value="Ribonuclease H-like"/>
    <property type="match status" value="1"/>
</dbReference>
<dbReference type="InterPro" id="IPR038720">
    <property type="entry name" value="YprB_RNase_H-like_dom"/>
</dbReference>
<dbReference type="Pfam" id="PF13482">
    <property type="entry name" value="RNase_H_2"/>
    <property type="match status" value="1"/>
</dbReference>
<comment type="caution">
    <text evidence="2">The sequence shown here is derived from an EMBL/GenBank/DDBJ whole genome shotgun (WGS) entry which is preliminary data.</text>
</comment>
<sequence length="466" mass="54984">MSRQITEKTFYKYLKCLSWVYKDAHEAEAVVDPLFWYLLDEGLLPEKEREVVSDRSDFVEVTAEDPEEAFRQTLEFMREGRETIYQGVLVHGHWVGNPDILAKVEGRSKFGNYYYVAADVKRARQMRETYKYQSCFYAEILSRIQKAKPVQGYIITPDKNIVGFLIEEFESRFHLTLGEIERIVAGEEPKHFLTAGCKQSPWYGACRLESETCNDISVLNRVWREEVAALEKIGIHTLNELAAKTFSELKNQAPNIRPDRLELLRLQAEAIVKNKHFLLTPPPFQKADNELYFDIESDPLRDFDFLFGVLEVKKGRSRYYSFLAKTPEEEGEMWRQFIEFVLARPEAPIYHYGWFELEVFRRFAAKYFLAEDSRLEIEKHFHDLLFLIRPAVIFPLSFYSLKDLGAYVGYKWQAEDASGVQAVRWFEDWLKNHDDKILDKILEYNKDDVKATWQLKEWVSKQFKKI</sequence>
<dbReference type="AlphaFoldDB" id="A0A0G1MHP4"/>